<evidence type="ECO:0000313" key="1">
    <source>
        <dbReference type="EMBL" id="KAH8019349.1"/>
    </source>
</evidence>
<evidence type="ECO:0000313" key="2">
    <source>
        <dbReference type="Proteomes" id="UP000821866"/>
    </source>
</evidence>
<keyword evidence="2" id="KW-1185">Reference proteome</keyword>
<accession>A0A9J6DAZ6</accession>
<dbReference type="EMBL" id="JABSTU010000010">
    <property type="protein sequence ID" value="KAH8019349.1"/>
    <property type="molecule type" value="Genomic_DNA"/>
</dbReference>
<dbReference type="Proteomes" id="UP000821866">
    <property type="component" value="Chromosome 8"/>
</dbReference>
<reference evidence="1" key="2">
    <citation type="submission" date="2021-09" db="EMBL/GenBank/DDBJ databases">
        <authorList>
            <person name="Jia N."/>
            <person name="Wang J."/>
            <person name="Shi W."/>
            <person name="Du L."/>
            <person name="Sun Y."/>
            <person name="Zhan W."/>
            <person name="Jiang J."/>
            <person name="Wang Q."/>
            <person name="Zhang B."/>
            <person name="Ji P."/>
            <person name="Sakyi L.B."/>
            <person name="Cui X."/>
            <person name="Yuan T."/>
            <person name="Jiang B."/>
            <person name="Yang W."/>
            <person name="Lam T.T.-Y."/>
            <person name="Chang Q."/>
            <person name="Ding S."/>
            <person name="Wang X."/>
            <person name="Zhu J."/>
            <person name="Ruan X."/>
            <person name="Zhao L."/>
            <person name="Wei J."/>
            <person name="Que T."/>
            <person name="Du C."/>
            <person name="Cheng J."/>
            <person name="Dai P."/>
            <person name="Han X."/>
            <person name="Huang E."/>
            <person name="Gao Y."/>
            <person name="Liu J."/>
            <person name="Shao H."/>
            <person name="Ye R."/>
            <person name="Li L."/>
            <person name="Wei W."/>
            <person name="Wang X."/>
            <person name="Wang C."/>
            <person name="Huo Q."/>
            <person name="Li W."/>
            <person name="Guo W."/>
            <person name="Chen H."/>
            <person name="Chen S."/>
            <person name="Zhou L."/>
            <person name="Zhou L."/>
            <person name="Ni X."/>
            <person name="Tian J."/>
            <person name="Zhou Y."/>
            <person name="Sheng Y."/>
            <person name="Liu T."/>
            <person name="Pan Y."/>
            <person name="Xia L."/>
            <person name="Li J."/>
            <person name="Zhao F."/>
            <person name="Cao W."/>
        </authorList>
    </citation>
    <scope>NUCLEOTIDE SEQUENCE</scope>
    <source>
        <strain evidence="1">Rmic-2018</strain>
        <tissue evidence="1">Larvae</tissue>
    </source>
</reference>
<gene>
    <name evidence="1" type="ORF">HPB51_019216</name>
</gene>
<comment type="caution">
    <text evidence="1">The sequence shown here is derived from an EMBL/GenBank/DDBJ whole genome shotgun (WGS) entry which is preliminary data.</text>
</comment>
<organism evidence="1 2">
    <name type="scientific">Rhipicephalus microplus</name>
    <name type="common">Cattle tick</name>
    <name type="synonym">Boophilus microplus</name>
    <dbReference type="NCBI Taxonomy" id="6941"/>
    <lineage>
        <taxon>Eukaryota</taxon>
        <taxon>Metazoa</taxon>
        <taxon>Ecdysozoa</taxon>
        <taxon>Arthropoda</taxon>
        <taxon>Chelicerata</taxon>
        <taxon>Arachnida</taxon>
        <taxon>Acari</taxon>
        <taxon>Parasitiformes</taxon>
        <taxon>Ixodida</taxon>
        <taxon>Ixodoidea</taxon>
        <taxon>Ixodidae</taxon>
        <taxon>Rhipicephalinae</taxon>
        <taxon>Rhipicephalus</taxon>
        <taxon>Boophilus</taxon>
    </lineage>
</organism>
<dbReference type="AlphaFoldDB" id="A0A9J6DAZ6"/>
<protein>
    <submittedName>
        <fullName evidence="1">Uncharacterized protein</fullName>
    </submittedName>
</protein>
<proteinExistence type="predicted"/>
<sequence length="197" mass="22434">MLLAARPSLHTSWSLILGADVERYDGTTGVVWDITPEHVLQTKKFFPSLRRMEVTLPMIFFPKVSLGLEVVTRAEQRLINARLHEINASLRKKELDLFFAKHQLEHRIPELMSEVKAFAGSVAASTTKKHRTTQDRKLSYLFHRSSTQSIQNSRFVTNLSSRPLTERETSVLAKGHVYNMSRTPRLPKLVAAVEKAV</sequence>
<name>A0A9J6DAZ6_RHIMP</name>
<dbReference type="VEuPathDB" id="VectorBase:LOC119183332"/>
<reference evidence="1" key="1">
    <citation type="journal article" date="2020" name="Cell">
        <title>Large-Scale Comparative Analyses of Tick Genomes Elucidate Their Genetic Diversity and Vector Capacities.</title>
        <authorList>
            <consortium name="Tick Genome and Microbiome Consortium (TIGMIC)"/>
            <person name="Jia N."/>
            <person name="Wang J."/>
            <person name="Shi W."/>
            <person name="Du L."/>
            <person name="Sun Y."/>
            <person name="Zhan W."/>
            <person name="Jiang J.F."/>
            <person name="Wang Q."/>
            <person name="Zhang B."/>
            <person name="Ji P."/>
            <person name="Bell-Sakyi L."/>
            <person name="Cui X.M."/>
            <person name="Yuan T.T."/>
            <person name="Jiang B.G."/>
            <person name="Yang W.F."/>
            <person name="Lam T.T."/>
            <person name="Chang Q.C."/>
            <person name="Ding S.J."/>
            <person name="Wang X.J."/>
            <person name="Zhu J.G."/>
            <person name="Ruan X.D."/>
            <person name="Zhao L."/>
            <person name="Wei J.T."/>
            <person name="Ye R.Z."/>
            <person name="Que T.C."/>
            <person name="Du C.H."/>
            <person name="Zhou Y.H."/>
            <person name="Cheng J.X."/>
            <person name="Dai P.F."/>
            <person name="Guo W.B."/>
            <person name="Han X.H."/>
            <person name="Huang E.J."/>
            <person name="Li L.F."/>
            <person name="Wei W."/>
            <person name="Gao Y.C."/>
            <person name="Liu J.Z."/>
            <person name="Shao H.Z."/>
            <person name="Wang X."/>
            <person name="Wang C.C."/>
            <person name="Yang T.C."/>
            <person name="Huo Q.B."/>
            <person name="Li W."/>
            <person name="Chen H.Y."/>
            <person name="Chen S.E."/>
            <person name="Zhou L.G."/>
            <person name="Ni X.B."/>
            <person name="Tian J.H."/>
            <person name="Sheng Y."/>
            <person name="Liu T."/>
            <person name="Pan Y.S."/>
            <person name="Xia L.Y."/>
            <person name="Li J."/>
            <person name="Zhao F."/>
            <person name="Cao W.C."/>
        </authorList>
    </citation>
    <scope>NUCLEOTIDE SEQUENCE</scope>
    <source>
        <strain evidence="1">Rmic-2018</strain>
    </source>
</reference>